<keyword evidence="2" id="KW-0813">Transport</keyword>
<feature type="transmembrane region" description="Helical" evidence="10">
    <location>
        <begin position="29"/>
        <end position="50"/>
    </location>
</feature>
<dbReference type="InterPro" id="IPR037185">
    <property type="entry name" value="EmrE-like"/>
</dbReference>
<evidence type="ECO:0000313" key="12">
    <source>
        <dbReference type="Proteomes" id="UP000249746"/>
    </source>
</evidence>
<gene>
    <name evidence="11" type="ORF">B6S12_07260</name>
</gene>
<sequence length="104" mass="11137">MSWIYLLLAGLMEIVGVVALKSYALSGKKIFLVGIGVQFALSLFLLTLALEGISVGVAYAIWTAIGTAGGVIVGIVFYKESKSFWKIFFIVMIILCSAGLKLLS</sequence>
<evidence type="ECO:0000256" key="5">
    <source>
        <dbReference type="ARBA" id="ARBA00022989"/>
    </source>
</evidence>
<keyword evidence="4 9" id="KW-0812">Transmembrane</keyword>
<evidence type="ECO:0000256" key="4">
    <source>
        <dbReference type="ARBA" id="ARBA00022692"/>
    </source>
</evidence>
<keyword evidence="3" id="KW-1003">Cell membrane</keyword>
<dbReference type="GO" id="GO:0005886">
    <property type="term" value="C:plasma membrane"/>
    <property type="evidence" value="ECO:0007669"/>
    <property type="project" value="UniProtKB-SubCell"/>
</dbReference>
<dbReference type="InterPro" id="IPR045324">
    <property type="entry name" value="Small_multidrug_res"/>
</dbReference>
<dbReference type="EMBL" id="NBIU01000021">
    <property type="protein sequence ID" value="PZT47798.1"/>
    <property type="molecule type" value="Genomic_DNA"/>
</dbReference>
<comment type="caution">
    <text evidence="11">The sequence shown here is derived from an EMBL/GenBank/DDBJ whole genome shotgun (WGS) entry which is preliminary data.</text>
</comment>
<proteinExistence type="inferred from homology"/>
<dbReference type="SUPFAM" id="SSF103481">
    <property type="entry name" value="Multidrug resistance efflux transporter EmrE"/>
    <property type="match status" value="1"/>
</dbReference>
<dbReference type="InterPro" id="IPR000390">
    <property type="entry name" value="Small_drug/metabolite_transptr"/>
</dbReference>
<dbReference type="GO" id="GO:0022857">
    <property type="term" value="F:transmembrane transporter activity"/>
    <property type="evidence" value="ECO:0007669"/>
    <property type="project" value="InterPro"/>
</dbReference>
<dbReference type="AlphaFoldDB" id="A0A2W6MX54"/>
<dbReference type="PANTHER" id="PTHR30561:SF0">
    <property type="entry name" value="GUANIDINIUM EXPORTER"/>
    <property type="match status" value="1"/>
</dbReference>
<dbReference type="RefSeq" id="WP_111230143.1">
    <property type="nucleotide sequence ID" value="NZ_NBIU01000021.1"/>
</dbReference>
<comment type="similarity">
    <text evidence="7">Belongs to the drug/metabolite transporter (DMT) superfamily. Small multidrug resistance (SMR) (TC 2.A.7.1) family. Gdx/SugE subfamily.</text>
</comment>
<dbReference type="PANTHER" id="PTHR30561">
    <property type="entry name" value="SMR FAMILY PROTON-DEPENDENT DRUG EFFLUX TRANSPORTER SUGE"/>
    <property type="match status" value="1"/>
</dbReference>
<organism evidence="11 12">
    <name type="scientific">Helicobacter valdiviensis</name>
    <dbReference type="NCBI Taxonomy" id="1458358"/>
    <lineage>
        <taxon>Bacteria</taxon>
        <taxon>Pseudomonadati</taxon>
        <taxon>Campylobacterota</taxon>
        <taxon>Epsilonproteobacteria</taxon>
        <taxon>Campylobacterales</taxon>
        <taxon>Helicobacteraceae</taxon>
        <taxon>Helicobacter</taxon>
    </lineage>
</organism>
<name>A0A2W6MX54_9HELI</name>
<accession>A0A2W6MX54</accession>
<dbReference type="Pfam" id="PF00893">
    <property type="entry name" value="Multi_Drug_Res"/>
    <property type="match status" value="1"/>
</dbReference>
<dbReference type="OrthoDB" id="9808638at2"/>
<keyword evidence="12" id="KW-1185">Reference proteome</keyword>
<evidence type="ECO:0000256" key="3">
    <source>
        <dbReference type="ARBA" id="ARBA00022475"/>
    </source>
</evidence>
<evidence type="ECO:0000256" key="7">
    <source>
        <dbReference type="ARBA" id="ARBA00038151"/>
    </source>
</evidence>
<keyword evidence="5 10" id="KW-1133">Transmembrane helix</keyword>
<evidence type="ECO:0000256" key="8">
    <source>
        <dbReference type="ARBA" id="ARBA00039168"/>
    </source>
</evidence>
<evidence type="ECO:0000256" key="10">
    <source>
        <dbReference type="SAM" id="Phobius"/>
    </source>
</evidence>
<keyword evidence="6 10" id="KW-0472">Membrane</keyword>
<evidence type="ECO:0000313" key="11">
    <source>
        <dbReference type="EMBL" id="PZT47798.1"/>
    </source>
</evidence>
<dbReference type="Proteomes" id="UP000249746">
    <property type="component" value="Unassembled WGS sequence"/>
</dbReference>
<evidence type="ECO:0000256" key="9">
    <source>
        <dbReference type="RuleBase" id="RU003942"/>
    </source>
</evidence>
<protein>
    <recommendedName>
        <fullName evidence="8">Guanidinium exporter</fullName>
    </recommendedName>
</protein>
<feature type="transmembrane region" description="Helical" evidence="10">
    <location>
        <begin position="84"/>
        <end position="103"/>
    </location>
</feature>
<evidence type="ECO:0000256" key="1">
    <source>
        <dbReference type="ARBA" id="ARBA00004651"/>
    </source>
</evidence>
<dbReference type="Gene3D" id="1.10.3730.20">
    <property type="match status" value="1"/>
</dbReference>
<reference evidence="11 12" key="1">
    <citation type="submission" date="2017-03" db="EMBL/GenBank/DDBJ databases">
        <title>Genomic and clinical evidence uncovers the enterohepatic species Helicobacter valdiviensis as a potential human intestinal pathogen.</title>
        <authorList>
            <person name="Fresia P."/>
            <person name="Jara R."/>
            <person name="Sierra R."/>
            <person name="Ferres I."/>
            <person name="Greif G."/>
            <person name="Iraola G."/>
            <person name="Collado L."/>
        </authorList>
    </citation>
    <scope>NUCLEOTIDE SEQUENCE [LARGE SCALE GENOMIC DNA]</scope>
    <source>
        <strain evidence="11 12">WBE14</strain>
    </source>
</reference>
<feature type="transmembrane region" description="Helical" evidence="10">
    <location>
        <begin position="57"/>
        <end position="78"/>
    </location>
</feature>
<comment type="subcellular location">
    <subcellularLocation>
        <location evidence="1 9">Cell membrane</location>
        <topology evidence="1 9">Multi-pass membrane protein</topology>
    </subcellularLocation>
</comment>
<evidence type="ECO:0000256" key="2">
    <source>
        <dbReference type="ARBA" id="ARBA00022448"/>
    </source>
</evidence>
<evidence type="ECO:0000256" key="6">
    <source>
        <dbReference type="ARBA" id="ARBA00023136"/>
    </source>
</evidence>